<evidence type="ECO:0000256" key="2">
    <source>
        <dbReference type="ARBA" id="ARBA00006523"/>
    </source>
</evidence>
<evidence type="ECO:0000313" key="12">
    <source>
        <dbReference type="Proteomes" id="UP000588186"/>
    </source>
</evidence>
<evidence type="ECO:0000256" key="7">
    <source>
        <dbReference type="ARBA" id="ARBA00022989"/>
    </source>
</evidence>
<feature type="transmembrane region" description="Helical" evidence="9">
    <location>
        <begin position="347"/>
        <end position="368"/>
    </location>
</feature>
<evidence type="ECO:0000313" key="11">
    <source>
        <dbReference type="EMBL" id="CAD2070554.1"/>
    </source>
</evidence>
<proteinExistence type="inferred from homology"/>
<evidence type="ECO:0000256" key="5">
    <source>
        <dbReference type="ARBA" id="ARBA00022597"/>
    </source>
</evidence>
<dbReference type="PANTHER" id="PTHR23535:SF2">
    <property type="entry name" value="SUGAR EFFLUX TRANSPORTER A-RELATED"/>
    <property type="match status" value="1"/>
</dbReference>
<feature type="transmembrane region" description="Helical" evidence="9">
    <location>
        <begin position="313"/>
        <end position="335"/>
    </location>
</feature>
<dbReference type="Gene3D" id="1.20.1250.20">
    <property type="entry name" value="MFS general substrate transporter like domains"/>
    <property type="match status" value="2"/>
</dbReference>
<keyword evidence="4" id="KW-1003">Cell membrane</keyword>
<feature type="transmembrane region" description="Helical" evidence="9">
    <location>
        <begin position="78"/>
        <end position="97"/>
    </location>
</feature>
<comment type="caution">
    <text evidence="11">The sequence shown here is derived from an EMBL/GenBank/DDBJ whole genome shotgun (WGS) entry which is preliminary data.</text>
</comment>
<sequence>MFLELLRLNNYKIYILNMVFLGVAIAITAPYMVIYMTKYHGMTVTGFGLFMGTGAVGSFIVNTIVGRFSDRLPFDRKYLILAALFMEVITYSLFLILNQTWILVLGFILFYSLGAPAMPQLYASARESVNDANNKSSNFKTFANTLLRSMFSFGFLFGPLIGSILLIKYDFMGLFIGAIFMFLTVFVSTLFISNPKRQSEQDIIPAQMLGETEAPKLFKTPALLIPFIAFTFLQVGQWSYLLNMPLYVTNFLGEGNEKVGLLSSICAGLEVPFMIGIGLVASKYQTKHLLMVAGMIGAMFFIIVGMFNSFMVILVGQVFLAMFLAVILGLGISYFQDVLPQFPGYASTLYANGMIVGQLLGNLMGGLISDYLSVQYSFIASGIMLIIAVVMFGFEKNEVKEGIV</sequence>
<feature type="transmembrane region" description="Helical" evidence="9">
    <location>
        <begin position="12"/>
        <end position="34"/>
    </location>
</feature>
<feature type="transmembrane region" description="Helical" evidence="9">
    <location>
        <begin position="173"/>
        <end position="192"/>
    </location>
</feature>
<dbReference type="InterPro" id="IPR036259">
    <property type="entry name" value="MFS_trans_sf"/>
</dbReference>
<feature type="transmembrane region" description="Helical" evidence="9">
    <location>
        <begin position="146"/>
        <end position="167"/>
    </location>
</feature>
<keyword evidence="12" id="KW-1185">Reference proteome</keyword>
<evidence type="ECO:0000259" key="10">
    <source>
        <dbReference type="PROSITE" id="PS50850"/>
    </source>
</evidence>
<feature type="transmembrane region" description="Helical" evidence="9">
    <location>
        <begin position="222"/>
        <end position="241"/>
    </location>
</feature>
<accession>A0A6V7R0G3</accession>
<dbReference type="GO" id="GO:0005886">
    <property type="term" value="C:plasma membrane"/>
    <property type="evidence" value="ECO:0007669"/>
    <property type="project" value="UniProtKB-SubCell"/>
</dbReference>
<dbReference type="Pfam" id="PF07690">
    <property type="entry name" value="MFS_1"/>
    <property type="match status" value="1"/>
</dbReference>
<evidence type="ECO:0000256" key="9">
    <source>
        <dbReference type="SAM" id="Phobius"/>
    </source>
</evidence>
<keyword evidence="3" id="KW-0813">Transport</keyword>
<dbReference type="PROSITE" id="PS50850">
    <property type="entry name" value="MFS"/>
    <property type="match status" value="1"/>
</dbReference>
<feature type="domain" description="Major facilitator superfamily (MFS) profile" evidence="10">
    <location>
        <begin position="10"/>
        <end position="400"/>
    </location>
</feature>
<dbReference type="GO" id="GO:0022857">
    <property type="term" value="F:transmembrane transporter activity"/>
    <property type="evidence" value="ECO:0007669"/>
    <property type="project" value="InterPro"/>
</dbReference>
<reference evidence="11 12" key="1">
    <citation type="submission" date="2020-07" db="EMBL/GenBank/DDBJ databases">
        <authorList>
            <person name="Criscuolo A."/>
        </authorList>
    </citation>
    <scope>NUCLEOTIDE SEQUENCE [LARGE SCALE GENOMIC DNA]</scope>
    <source>
        <strain evidence="11">CIP107946</strain>
    </source>
</reference>
<evidence type="ECO:0000256" key="4">
    <source>
        <dbReference type="ARBA" id="ARBA00022475"/>
    </source>
</evidence>
<evidence type="ECO:0000256" key="1">
    <source>
        <dbReference type="ARBA" id="ARBA00004651"/>
    </source>
</evidence>
<comment type="subcellular location">
    <subcellularLocation>
        <location evidence="1">Cell membrane</location>
        <topology evidence="1">Multi-pass membrane protein</topology>
    </subcellularLocation>
</comment>
<comment type="similarity">
    <text evidence="2">Belongs to the major facilitator superfamily. Set transporter family.</text>
</comment>
<name>A0A6V7R0G3_9BACL</name>
<feature type="transmembrane region" description="Helical" evidence="9">
    <location>
        <begin position="103"/>
        <end position="125"/>
    </location>
</feature>
<feature type="transmembrane region" description="Helical" evidence="9">
    <location>
        <begin position="46"/>
        <end position="66"/>
    </location>
</feature>
<gene>
    <name evidence="11" type="primary">setC</name>
    <name evidence="11" type="ORF">JEOPIN946_00040</name>
</gene>
<feature type="transmembrane region" description="Helical" evidence="9">
    <location>
        <begin position="261"/>
        <end position="281"/>
    </location>
</feature>
<dbReference type="Proteomes" id="UP000588186">
    <property type="component" value="Unassembled WGS sequence"/>
</dbReference>
<dbReference type="SUPFAM" id="SSF103473">
    <property type="entry name" value="MFS general substrate transporter"/>
    <property type="match status" value="1"/>
</dbReference>
<dbReference type="InterPro" id="IPR011701">
    <property type="entry name" value="MFS"/>
</dbReference>
<evidence type="ECO:0000256" key="6">
    <source>
        <dbReference type="ARBA" id="ARBA00022692"/>
    </source>
</evidence>
<dbReference type="RefSeq" id="WP_186075762.1">
    <property type="nucleotide sequence ID" value="NZ_JAGGKJ010000001.1"/>
</dbReference>
<feature type="transmembrane region" description="Helical" evidence="9">
    <location>
        <begin position="374"/>
        <end position="394"/>
    </location>
</feature>
<dbReference type="InterPro" id="IPR020846">
    <property type="entry name" value="MFS_dom"/>
</dbReference>
<keyword evidence="7 9" id="KW-1133">Transmembrane helix</keyword>
<evidence type="ECO:0000256" key="8">
    <source>
        <dbReference type="ARBA" id="ARBA00023136"/>
    </source>
</evidence>
<keyword evidence="8 9" id="KW-0472">Membrane</keyword>
<dbReference type="PANTHER" id="PTHR23535">
    <property type="entry name" value="SUGAR EFFLUX TRANSPORTER A-RELATED"/>
    <property type="match status" value="1"/>
</dbReference>
<dbReference type="AlphaFoldDB" id="A0A6V7R0G3"/>
<keyword evidence="6 9" id="KW-0812">Transmembrane</keyword>
<feature type="transmembrane region" description="Helical" evidence="9">
    <location>
        <begin position="288"/>
        <end position="307"/>
    </location>
</feature>
<evidence type="ECO:0000256" key="3">
    <source>
        <dbReference type="ARBA" id="ARBA00022448"/>
    </source>
</evidence>
<keyword evidence="5" id="KW-0762">Sugar transport</keyword>
<protein>
    <submittedName>
        <fullName evidence="11">Sugar efflux transporter C</fullName>
    </submittedName>
</protein>
<organism evidence="11 12">
    <name type="scientific">Phocicoccus pinnipedialis</name>
    <dbReference type="NCBI Taxonomy" id="110845"/>
    <lineage>
        <taxon>Bacteria</taxon>
        <taxon>Bacillati</taxon>
        <taxon>Bacillota</taxon>
        <taxon>Bacilli</taxon>
        <taxon>Bacillales</taxon>
        <taxon>Salinicoccaceae</taxon>
        <taxon>Phocicoccus</taxon>
    </lineage>
</organism>
<dbReference type="EMBL" id="CAJEWB010000002">
    <property type="protein sequence ID" value="CAD2070554.1"/>
    <property type="molecule type" value="Genomic_DNA"/>
</dbReference>